<dbReference type="PROSITE" id="PS50173">
    <property type="entry name" value="UMUC"/>
    <property type="match status" value="1"/>
</dbReference>
<organism evidence="17 18">
    <name type="scientific">Aliidiomarina taiwanensis</name>
    <dbReference type="NCBI Taxonomy" id="946228"/>
    <lineage>
        <taxon>Bacteria</taxon>
        <taxon>Pseudomonadati</taxon>
        <taxon>Pseudomonadota</taxon>
        <taxon>Gammaproteobacteria</taxon>
        <taxon>Alteromonadales</taxon>
        <taxon>Idiomarinaceae</taxon>
        <taxon>Aliidiomarina</taxon>
    </lineage>
</organism>
<evidence type="ECO:0000256" key="14">
    <source>
        <dbReference type="ARBA" id="ARBA00049244"/>
    </source>
</evidence>
<dbReference type="PANTHER" id="PTHR11076:SF33">
    <property type="entry name" value="DNA POLYMERASE KAPPA"/>
    <property type="match status" value="1"/>
</dbReference>
<gene>
    <name evidence="15" type="primary">dinB</name>
    <name evidence="17" type="ORF">CWE15_11160</name>
</gene>
<dbReference type="Pfam" id="PF11799">
    <property type="entry name" value="IMS_C"/>
    <property type="match status" value="1"/>
</dbReference>
<dbReference type="FunFam" id="3.40.1170.60:FF:000001">
    <property type="entry name" value="DNA polymerase IV"/>
    <property type="match status" value="1"/>
</dbReference>
<reference evidence="17 18" key="1">
    <citation type="journal article" date="2011" name="Front. Microbiol.">
        <title>Genomic signatures of strain selection and enhancement in Bacillus atrophaeus var. globigii, a historical biowarfare simulant.</title>
        <authorList>
            <person name="Gibbons H.S."/>
            <person name="Broomall S.M."/>
            <person name="McNew L.A."/>
            <person name="Daligault H."/>
            <person name="Chapman C."/>
            <person name="Bruce D."/>
            <person name="Karavis M."/>
            <person name="Krepps M."/>
            <person name="McGregor P.A."/>
            <person name="Hong C."/>
            <person name="Park K.H."/>
            <person name="Akmal A."/>
            <person name="Feldman A."/>
            <person name="Lin J.S."/>
            <person name="Chang W.E."/>
            <person name="Higgs B.W."/>
            <person name="Demirev P."/>
            <person name="Lindquist J."/>
            <person name="Liem A."/>
            <person name="Fochler E."/>
            <person name="Read T.D."/>
            <person name="Tapia R."/>
            <person name="Johnson S."/>
            <person name="Bishop-Lilly K.A."/>
            <person name="Detter C."/>
            <person name="Han C."/>
            <person name="Sozhamannan S."/>
            <person name="Rosenzweig C.N."/>
            <person name="Skowronski E.W."/>
        </authorList>
    </citation>
    <scope>NUCLEOTIDE SEQUENCE [LARGE SCALE GENOMIC DNA]</scope>
    <source>
        <strain evidence="17 18">AIT1</strain>
    </source>
</reference>
<accession>A0A432WVP4</accession>
<evidence type="ECO:0000256" key="15">
    <source>
        <dbReference type="HAMAP-Rule" id="MF_01113"/>
    </source>
</evidence>
<dbReference type="RefSeq" id="WP_126758162.1">
    <property type="nucleotide sequence ID" value="NZ_PIPQ01000011.1"/>
</dbReference>
<evidence type="ECO:0000256" key="12">
    <source>
        <dbReference type="ARBA" id="ARBA00023125"/>
    </source>
</evidence>
<evidence type="ECO:0000256" key="10">
    <source>
        <dbReference type="ARBA" id="ARBA00022842"/>
    </source>
</evidence>
<evidence type="ECO:0000256" key="5">
    <source>
        <dbReference type="ARBA" id="ARBA00022679"/>
    </source>
</evidence>
<dbReference type="InterPro" id="IPR036775">
    <property type="entry name" value="DNA_pol_Y-fam_lit_finger_sf"/>
</dbReference>
<evidence type="ECO:0000256" key="4">
    <source>
        <dbReference type="ARBA" id="ARBA00022490"/>
    </source>
</evidence>
<dbReference type="InterPro" id="IPR043502">
    <property type="entry name" value="DNA/RNA_pol_sf"/>
</dbReference>
<comment type="subcellular location">
    <subcellularLocation>
        <location evidence="1 15">Cytoplasm</location>
    </subcellularLocation>
</comment>
<dbReference type="EC" id="2.7.7.7" evidence="15"/>
<keyword evidence="12 15" id="KW-0238">DNA-binding</keyword>
<dbReference type="EMBL" id="PIPQ01000011">
    <property type="protein sequence ID" value="RUO37838.1"/>
    <property type="molecule type" value="Genomic_DNA"/>
</dbReference>
<comment type="similarity">
    <text evidence="2 15">Belongs to the DNA polymerase type-Y family.</text>
</comment>
<evidence type="ECO:0000256" key="2">
    <source>
        <dbReference type="ARBA" id="ARBA00010945"/>
    </source>
</evidence>
<feature type="domain" description="UmuC" evidence="16">
    <location>
        <begin position="9"/>
        <end position="188"/>
    </location>
</feature>
<dbReference type="GO" id="GO:0003684">
    <property type="term" value="F:damaged DNA binding"/>
    <property type="evidence" value="ECO:0007669"/>
    <property type="project" value="InterPro"/>
</dbReference>
<dbReference type="Gene3D" id="3.40.1170.60">
    <property type="match status" value="1"/>
</dbReference>
<dbReference type="GO" id="GO:0006261">
    <property type="term" value="P:DNA-templated DNA replication"/>
    <property type="evidence" value="ECO:0007669"/>
    <property type="project" value="UniProtKB-UniRule"/>
</dbReference>
<evidence type="ECO:0000259" key="16">
    <source>
        <dbReference type="PROSITE" id="PS50173"/>
    </source>
</evidence>
<comment type="function">
    <text evidence="15">Poorly processive, error-prone DNA polymerase involved in untargeted mutagenesis. Copies undamaged DNA at stalled replication forks, which arise in vivo from mismatched or misaligned primer ends. These misaligned primers can be extended by PolIV. Exhibits no 3'-5' exonuclease (proofreading) activity. May be involved in translesional synthesis, in conjunction with the beta clamp from PolIII.</text>
</comment>
<evidence type="ECO:0000313" key="17">
    <source>
        <dbReference type="EMBL" id="RUO37838.1"/>
    </source>
</evidence>
<keyword evidence="3 15" id="KW-0515">Mutator protein</keyword>
<dbReference type="HAMAP" id="MF_01113">
    <property type="entry name" value="DNApol_IV"/>
    <property type="match status" value="1"/>
</dbReference>
<dbReference type="OrthoDB" id="9808813at2"/>
<evidence type="ECO:0000313" key="18">
    <source>
        <dbReference type="Proteomes" id="UP000286976"/>
    </source>
</evidence>
<dbReference type="GO" id="GO:0003887">
    <property type="term" value="F:DNA-directed DNA polymerase activity"/>
    <property type="evidence" value="ECO:0007669"/>
    <property type="project" value="UniProtKB-UniRule"/>
</dbReference>
<keyword evidence="18" id="KW-1185">Reference proteome</keyword>
<dbReference type="InterPro" id="IPR017961">
    <property type="entry name" value="DNA_pol_Y-fam_little_finger"/>
</dbReference>
<dbReference type="Pfam" id="PF00817">
    <property type="entry name" value="IMS"/>
    <property type="match status" value="1"/>
</dbReference>
<keyword evidence="13 15" id="KW-0234">DNA repair</keyword>
<dbReference type="GO" id="GO:0000287">
    <property type="term" value="F:magnesium ion binding"/>
    <property type="evidence" value="ECO:0007669"/>
    <property type="project" value="UniProtKB-UniRule"/>
</dbReference>
<comment type="cofactor">
    <cofactor evidence="15">
        <name>Mg(2+)</name>
        <dbReference type="ChEBI" id="CHEBI:18420"/>
    </cofactor>
    <text evidence="15">Binds 2 magnesium ions per subunit.</text>
</comment>
<dbReference type="InterPro" id="IPR022880">
    <property type="entry name" value="DNApol_IV"/>
</dbReference>
<evidence type="ECO:0000256" key="9">
    <source>
        <dbReference type="ARBA" id="ARBA00022763"/>
    </source>
</evidence>
<comment type="caution">
    <text evidence="17">The sequence shown here is derived from an EMBL/GenBank/DDBJ whole genome shotgun (WGS) entry which is preliminary data.</text>
</comment>
<keyword evidence="6 15" id="KW-0548">Nucleotidyltransferase</keyword>
<keyword evidence="11 15" id="KW-0239">DNA-directed DNA polymerase</keyword>
<comment type="subunit">
    <text evidence="15">Monomer.</text>
</comment>
<keyword evidence="7 15" id="KW-0235">DNA replication</keyword>
<protein>
    <recommendedName>
        <fullName evidence="15">DNA polymerase IV</fullName>
        <shortName evidence="15">Pol IV</shortName>
        <ecNumber evidence="15">2.7.7.7</ecNumber>
    </recommendedName>
</protein>
<keyword evidence="9 15" id="KW-0227">DNA damage</keyword>
<dbReference type="Gene3D" id="3.30.70.270">
    <property type="match status" value="1"/>
</dbReference>
<keyword evidence="10 15" id="KW-0460">Magnesium</keyword>
<dbReference type="GO" id="GO:0009432">
    <property type="term" value="P:SOS response"/>
    <property type="evidence" value="ECO:0007669"/>
    <property type="project" value="TreeGrafter"/>
</dbReference>
<evidence type="ECO:0000256" key="11">
    <source>
        <dbReference type="ARBA" id="ARBA00022932"/>
    </source>
</evidence>
<dbReference type="Proteomes" id="UP000286976">
    <property type="component" value="Unassembled WGS sequence"/>
</dbReference>
<dbReference type="InterPro" id="IPR050116">
    <property type="entry name" value="DNA_polymerase-Y"/>
</dbReference>
<evidence type="ECO:0000256" key="1">
    <source>
        <dbReference type="ARBA" id="ARBA00004496"/>
    </source>
</evidence>
<evidence type="ECO:0000256" key="6">
    <source>
        <dbReference type="ARBA" id="ARBA00022695"/>
    </source>
</evidence>
<dbReference type="CDD" id="cd03586">
    <property type="entry name" value="PolY_Pol_IV_kappa"/>
    <property type="match status" value="1"/>
</dbReference>
<feature type="site" description="Substrate discrimination" evidence="15">
    <location>
        <position position="18"/>
    </location>
</feature>
<keyword evidence="8 15" id="KW-0479">Metal-binding</keyword>
<dbReference type="SUPFAM" id="SSF56672">
    <property type="entry name" value="DNA/RNA polymerases"/>
    <property type="match status" value="1"/>
</dbReference>
<proteinExistence type="inferred from homology"/>
<dbReference type="SUPFAM" id="SSF100879">
    <property type="entry name" value="Lesion bypass DNA polymerase (Y-family), little finger domain"/>
    <property type="match status" value="1"/>
</dbReference>
<dbReference type="Pfam" id="PF21999">
    <property type="entry name" value="IMS_HHH_1"/>
    <property type="match status" value="1"/>
</dbReference>
<evidence type="ECO:0000256" key="3">
    <source>
        <dbReference type="ARBA" id="ARBA00022457"/>
    </source>
</evidence>
<feature type="binding site" evidence="15">
    <location>
        <position position="107"/>
    </location>
    <ligand>
        <name>Mg(2+)</name>
        <dbReference type="ChEBI" id="CHEBI:18420"/>
    </ligand>
</feature>
<dbReference type="InterPro" id="IPR053848">
    <property type="entry name" value="IMS_HHH_1"/>
</dbReference>
<dbReference type="InterPro" id="IPR043128">
    <property type="entry name" value="Rev_trsase/Diguanyl_cyclase"/>
</dbReference>
<dbReference type="InterPro" id="IPR001126">
    <property type="entry name" value="UmuC"/>
</dbReference>
<dbReference type="GO" id="GO:0042276">
    <property type="term" value="P:error-prone translesion synthesis"/>
    <property type="evidence" value="ECO:0007669"/>
    <property type="project" value="TreeGrafter"/>
</dbReference>
<dbReference type="GO" id="GO:0006281">
    <property type="term" value="P:DNA repair"/>
    <property type="evidence" value="ECO:0007669"/>
    <property type="project" value="UniProtKB-UniRule"/>
</dbReference>
<keyword evidence="5 15" id="KW-0808">Transferase</keyword>
<dbReference type="Gene3D" id="1.10.150.20">
    <property type="entry name" value="5' to 3' exonuclease, C-terminal subdomain"/>
    <property type="match status" value="1"/>
</dbReference>
<dbReference type="PANTHER" id="PTHR11076">
    <property type="entry name" value="DNA REPAIR POLYMERASE UMUC / TRANSFERASE FAMILY MEMBER"/>
    <property type="match status" value="1"/>
</dbReference>
<dbReference type="NCBIfam" id="NF002677">
    <property type="entry name" value="PRK02406.1"/>
    <property type="match status" value="1"/>
</dbReference>
<dbReference type="GO" id="GO:0005829">
    <property type="term" value="C:cytosol"/>
    <property type="evidence" value="ECO:0007669"/>
    <property type="project" value="TreeGrafter"/>
</dbReference>
<feature type="binding site" evidence="15">
    <location>
        <position position="13"/>
    </location>
    <ligand>
        <name>Mg(2+)</name>
        <dbReference type="ChEBI" id="CHEBI:18420"/>
    </ligand>
</feature>
<feature type="active site" evidence="15">
    <location>
        <position position="108"/>
    </location>
</feature>
<evidence type="ECO:0000256" key="7">
    <source>
        <dbReference type="ARBA" id="ARBA00022705"/>
    </source>
</evidence>
<dbReference type="AlphaFoldDB" id="A0A432WVP4"/>
<evidence type="ECO:0000256" key="8">
    <source>
        <dbReference type="ARBA" id="ARBA00022723"/>
    </source>
</evidence>
<evidence type="ECO:0000256" key="13">
    <source>
        <dbReference type="ARBA" id="ARBA00023204"/>
    </source>
</evidence>
<sequence>MTQPPLRKIALLDLDAFFAAVEITKNPQLAKVPFAVGGGGERGVVATCNYLARQFGVRSAMSGFQALRLCPQLVFVKPDMPSYKAMSKQVLEIIHKYTPIVEPASIDEFYLDLSDVTLLHGSATLIMEAIRTDLRALGITGSAGISNQKMVAKIASDENKPDGQRVVPPEQVYAYIAQLPLGRIPGVGPKSEQRLAHAGLYKGADIQAADVAFVQSIVGESSGFLLHQRCQGIDPRPINTHRIRKQISVEDTFPRDIKTRTEAEHILAQQLLPALRKRLPSDQWQDTRIRTQTVKLKFSDFQQTTVSRAANKVSPSLFYQLLNEAWQRKGERSVRLIGVGVTLPDPDENRQLELDLD</sequence>
<comment type="catalytic activity">
    <reaction evidence="14 15">
        <text>DNA(n) + a 2'-deoxyribonucleoside 5'-triphosphate = DNA(n+1) + diphosphate</text>
        <dbReference type="Rhea" id="RHEA:22508"/>
        <dbReference type="Rhea" id="RHEA-COMP:17339"/>
        <dbReference type="Rhea" id="RHEA-COMP:17340"/>
        <dbReference type="ChEBI" id="CHEBI:33019"/>
        <dbReference type="ChEBI" id="CHEBI:61560"/>
        <dbReference type="ChEBI" id="CHEBI:173112"/>
        <dbReference type="EC" id="2.7.7.7"/>
    </reaction>
</comment>
<name>A0A432WVP4_9GAMM</name>
<keyword evidence="4 15" id="KW-0963">Cytoplasm</keyword>
<dbReference type="Gene3D" id="3.30.1490.100">
    <property type="entry name" value="DNA polymerase, Y-family, little finger domain"/>
    <property type="match status" value="1"/>
</dbReference>